<comment type="caution">
    <text evidence="1">The sequence shown here is derived from an EMBL/GenBank/DDBJ whole genome shotgun (WGS) entry which is preliminary data.</text>
</comment>
<keyword evidence="2" id="KW-1185">Reference proteome</keyword>
<evidence type="ECO:0000313" key="2">
    <source>
        <dbReference type="Proteomes" id="UP000664628"/>
    </source>
</evidence>
<dbReference type="RefSeq" id="WP_207328419.1">
    <property type="nucleotide sequence ID" value="NZ_JAFMYW010000002.1"/>
</dbReference>
<reference evidence="1 2" key="1">
    <citation type="submission" date="2021-03" db="EMBL/GenBank/DDBJ databases">
        <title>Fibrella sp. HMF5405 genome sequencing and assembly.</title>
        <authorList>
            <person name="Kang H."/>
            <person name="Kim H."/>
            <person name="Bae S."/>
            <person name="Joh K."/>
        </authorList>
    </citation>
    <scope>NUCLEOTIDE SEQUENCE [LARGE SCALE GENOMIC DNA]</scope>
    <source>
        <strain evidence="1 2">HMF5405</strain>
    </source>
</reference>
<organism evidence="1 2">
    <name type="scientific">Fibrella forsythiae</name>
    <dbReference type="NCBI Taxonomy" id="2817061"/>
    <lineage>
        <taxon>Bacteria</taxon>
        <taxon>Pseudomonadati</taxon>
        <taxon>Bacteroidota</taxon>
        <taxon>Cytophagia</taxon>
        <taxon>Cytophagales</taxon>
        <taxon>Spirosomataceae</taxon>
        <taxon>Fibrella</taxon>
    </lineage>
</organism>
<evidence type="ECO:0000313" key="1">
    <source>
        <dbReference type="EMBL" id="MBO0948448.1"/>
    </source>
</evidence>
<proteinExistence type="predicted"/>
<dbReference type="Proteomes" id="UP000664628">
    <property type="component" value="Unassembled WGS sequence"/>
</dbReference>
<protein>
    <submittedName>
        <fullName evidence="1">Uncharacterized protein</fullName>
    </submittedName>
</protein>
<accession>A0ABS3JGA0</accession>
<sequence length="57" mass="6553">METNPTSRPRYENTHYVYLLKGDDNVLFILDQTRGFRVGTADLSYTLNRVDSQEAGN</sequence>
<gene>
    <name evidence="1" type="ORF">J2I46_07660</name>
</gene>
<dbReference type="EMBL" id="JAFMYW010000002">
    <property type="protein sequence ID" value="MBO0948448.1"/>
    <property type="molecule type" value="Genomic_DNA"/>
</dbReference>
<name>A0ABS3JGA0_9BACT</name>